<comment type="caution">
    <text evidence="2">The sequence shown here is derived from an EMBL/GenBank/DDBJ whole genome shotgun (WGS) entry which is preliminary data.</text>
</comment>
<keyword evidence="1" id="KW-0472">Membrane</keyword>
<proteinExistence type="predicted"/>
<feature type="transmembrane region" description="Helical" evidence="1">
    <location>
        <begin position="6"/>
        <end position="26"/>
    </location>
</feature>
<name>A0ABT6JF95_9GAMM</name>
<dbReference type="RefSeq" id="WP_280599075.1">
    <property type="nucleotide sequence ID" value="NZ_JARXRN010000015.1"/>
</dbReference>
<feature type="transmembrane region" description="Helical" evidence="1">
    <location>
        <begin position="54"/>
        <end position="73"/>
    </location>
</feature>
<dbReference type="EMBL" id="JARXRN010000015">
    <property type="protein sequence ID" value="MDH5829093.1"/>
    <property type="molecule type" value="Genomic_DNA"/>
</dbReference>
<evidence type="ECO:0000256" key="1">
    <source>
        <dbReference type="SAM" id="Phobius"/>
    </source>
</evidence>
<keyword evidence="1" id="KW-1133">Transmembrane helix</keyword>
<organism evidence="2 3">
    <name type="scientific">Luteimonas rhizosphaericola</name>
    <dbReference type="NCBI Taxonomy" id="3042024"/>
    <lineage>
        <taxon>Bacteria</taxon>
        <taxon>Pseudomonadati</taxon>
        <taxon>Pseudomonadota</taxon>
        <taxon>Gammaproteobacteria</taxon>
        <taxon>Lysobacterales</taxon>
        <taxon>Lysobacteraceae</taxon>
        <taxon>Luteimonas</taxon>
    </lineage>
</organism>
<keyword evidence="3" id="KW-1185">Reference proteome</keyword>
<protein>
    <recommendedName>
        <fullName evidence="4">DUF3325 domain-containing protein</fullName>
    </recommendedName>
</protein>
<dbReference type="Proteomes" id="UP001156831">
    <property type="component" value="Unassembled WGS sequence"/>
</dbReference>
<evidence type="ECO:0008006" key="4">
    <source>
        <dbReference type="Google" id="ProtNLM"/>
    </source>
</evidence>
<gene>
    <name evidence="2" type="ORF">QFW80_00955</name>
</gene>
<evidence type="ECO:0000313" key="2">
    <source>
        <dbReference type="EMBL" id="MDH5829093.1"/>
    </source>
</evidence>
<sequence>MQSHHIAALVFALMALPAFIAAGWLGDGRLPVAGGSRGMTEGRRRALDGRLARLMRMVGIAMLAMAAGLGLWGGDQARVLALAAVMVVVVNGLAVAMLVAVFRARRDGGGTGG</sequence>
<feature type="transmembrane region" description="Helical" evidence="1">
    <location>
        <begin position="79"/>
        <end position="102"/>
    </location>
</feature>
<evidence type="ECO:0000313" key="3">
    <source>
        <dbReference type="Proteomes" id="UP001156831"/>
    </source>
</evidence>
<reference evidence="2 3" key="1">
    <citation type="submission" date="2023-04" db="EMBL/GenBank/DDBJ databases">
        <title>Luteimonas sp. M1R5S18.</title>
        <authorList>
            <person name="Sun J.-Q."/>
        </authorList>
    </citation>
    <scope>NUCLEOTIDE SEQUENCE [LARGE SCALE GENOMIC DNA]</scope>
    <source>
        <strain evidence="2 3">M1R5S18</strain>
    </source>
</reference>
<accession>A0ABT6JF95</accession>
<keyword evidence="1" id="KW-0812">Transmembrane</keyword>